<comment type="caution">
    <text evidence="2">The sequence shown here is derived from an EMBL/GenBank/DDBJ whole genome shotgun (WGS) entry which is preliminary data.</text>
</comment>
<dbReference type="EMBL" id="JAYMYR010000001">
    <property type="protein sequence ID" value="KAK7381467.1"/>
    <property type="molecule type" value="Genomic_DNA"/>
</dbReference>
<dbReference type="PANTHER" id="PTHR31569">
    <property type="entry name" value="SWIM-TYPE DOMAIN-CONTAINING PROTEIN"/>
    <property type="match status" value="1"/>
</dbReference>
<keyword evidence="3" id="KW-1185">Reference proteome</keyword>
<dbReference type="PROSITE" id="PS50802">
    <property type="entry name" value="OTU"/>
    <property type="match status" value="1"/>
</dbReference>
<feature type="domain" description="OTU" evidence="1">
    <location>
        <begin position="811"/>
        <end position="946"/>
    </location>
</feature>
<proteinExistence type="predicted"/>
<organism evidence="2 3">
    <name type="scientific">Phaseolus coccineus</name>
    <name type="common">Scarlet runner bean</name>
    <name type="synonym">Phaseolus multiflorus</name>
    <dbReference type="NCBI Taxonomy" id="3886"/>
    <lineage>
        <taxon>Eukaryota</taxon>
        <taxon>Viridiplantae</taxon>
        <taxon>Streptophyta</taxon>
        <taxon>Embryophyta</taxon>
        <taxon>Tracheophyta</taxon>
        <taxon>Spermatophyta</taxon>
        <taxon>Magnoliopsida</taxon>
        <taxon>eudicotyledons</taxon>
        <taxon>Gunneridae</taxon>
        <taxon>Pentapetalae</taxon>
        <taxon>rosids</taxon>
        <taxon>fabids</taxon>
        <taxon>Fabales</taxon>
        <taxon>Fabaceae</taxon>
        <taxon>Papilionoideae</taxon>
        <taxon>50 kb inversion clade</taxon>
        <taxon>NPAAA clade</taxon>
        <taxon>indigoferoid/millettioid clade</taxon>
        <taxon>Phaseoleae</taxon>
        <taxon>Phaseolus</taxon>
    </lineage>
</organism>
<sequence length="997" mass="113967">MLQTEVYLSFTNAPIAVIVFVNGIHKTVSFLCSTQSPSSSLSVSLLFLSGARSQSRSHSQSRSSGSSHYLVPRSNPVSLVLAQSRSRSVSFNWFVSLTRSSLKSRYLNLFFSITGFKLFLQLEVEDCVDKMSQDVNMLIDGTTNKSVDCSDAFNTTEVFPSRDAMLSWARDVAKENGFVLIILRSETSTKPTRTTRRNQRKTFIILGCDRSGKYRGPHKNALSRKVNGTRKCECPFRLRGKALKKSEGWIVKVMCGCHNHDLEETLAGHPYAGRLSAEEKSLVDDMTKNMMKPKDILLTLKDYNMDNVTTIKQIYNARHAYRSSQKGLEMQYLLKLLERKRYVYWHRKVDDSNVIRDIFWTHPDAIKLLGAFNTVLIIDSIYTTTRYPLPLLEIVGVTSTDLTFSVAFAFVESERADNFTWVLQKLRGLIVKDEDTPQVIVTDRDISLMNAVQVVFPSSTNLLCRFHINKNVKAKCMSIVRPKEKQDLVMDAWDVVLNSSNESEYMQRLALFEKVCSGFPSFGEYVKNMWLIPHKEKFVTSWTNQVMHLGNTTTNRVEATNCKLKNLLQDSKNNMCSYWDAMNDMITLQHTEIKSSFEKSLNVVDHMHNTPVYIKLQGFVSRSALSHITDEYDRVKTVCTDSSKCCCIVRTTHGLPCACELSRYSTMRHPIPLEAIHVHWKKLNFIDRGMDDKEFELSLQPELDALLQRFQELDCAGKIILKAKLHELAFPDTTSKCPTPKVVRIKGAPGSKRDRSIHCDLSHREHVDAMHPTHSGTSSCPSSHQLVHDSKRRRVVPMMDQFPIQIHPFIEEIIDVKADSNCGYRAVAAQLGMGEESWALVRQDLIRELQQWQDIYAKLFGSNDRVAELRQSLYVDKETSIKKWMTIPDMGYVIASRYNVVLVSLSLKESMTFFPLRGRPPLSQSRHRLIAIGLVHDCHFVQVALKAESALPPTALQWSRYCSAESRSWETSYVNRMEHFRSLFPHKKNDYVNVIED</sequence>
<reference evidence="2 3" key="1">
    <citation type="submission" date="2024-01" db="EMBL/GenBank/DDBJ databases">
        <title>The genomes of 5 underutilized Papilionoideae crops provide insights into root nodulation and disease resistanc.</title>
        <authorList>
            <person name="Jiang F."/>
        </authorList>
    </citation>
    <scope>NUCLEOTIDE SEQUENCE [LARGE SCALE GENOMIC DNA]</scope>
    <source>
        <strain evidence="2">JINMINGXINNONG_FW02</strain>
        <tissue evidence="2">Leaves</tissue>
    </source>
</reference>
<protein>
    <recommendedName>
        <fullName evidence="1">OTU domain-containing protein</fullName>
    </recommendedName>
</protein>
<accession>A0AAN9RR27</accession>
<gene>
    <name evidence="2" type="ORF">VNO80_00010</name>
</gene>
<dbReference type="InterPro" id="IPR052579">
    <property type="entry name" value="Zinc_finger_SWIM"/>
</dbReference>
<dbReference type="AlphaFoldDB" id="A0AAN9RR27"/>
<evidence type="ECO:0000259" key="1">
    <source>
        <dbReference type="PROSITE" id="PS50802"/>
    </source>
</evidence>
<dbReference type="Pfam" id="PF10551">
    <property type="entry name" value="MULE"/>
    <property type="match status" value="1"/>
</dbReference>
<dbReference type="InterPro" id="IPR018289">
    <property type="entry name" value="MULE_transposase_dom"/>
</dbReference>
<name>A0AAN9RR27_PHACN</name>
<dbReference type="PANTHER" id="PTHR31569:SF4">
    <property type="entry name" value="SWIM-TYPE DOMAIN-CONTAINING PROTEIN"/>
    <property type="match status" value="1"/>
</dbReference>
<dbReference type="InterPro" id="IPR003323">
    <property type="entry name" value="OTU_dom"/>
</dbReference>
<evidence type="ECO:0000313" key="3">
    <source>
        <dbReference type="Proteomes" id="UP001374584"/>
    </source>
</evidence>
<evidence type="ECO:0000313" key="2">
    <source>
        <dbReference type="EMBL" id="KAK7381467.1"/>
    </source>
</evidence>
<dbReference type="CDD" id="cd22744">
    <property type="entry name" value="OTU"/>
    <property type="match status" value="1"/>
</dbReference>
<dbReference type="Proteomes" id="UP001374584">
    <property type="component" value="Unassembled WGS sequence"/>
</dbReference>